<dbReference type="Proteomes" id="UP001305779">
    <property type="component" value="Unassembled WGS sequence"/>
</dbReference>
<protein>
    <recommendedName>
        <fullName evidence="3">F-box domain-containing protein</fullName>
    </recommendedName>
</protein>
<comment type="caution">
    <text evidence="1">The sequence shown here is derived from an EMBL/GenBank/DDBJ whole genome shotgun (WGS) entry which is preliminary data.</text>
</comment>
<proteinExistence type="predicted"/>
<name>A0ABR0F550_ZASCE</name>
<sequence length="199" mass="22278">MFTFKPRSRLLDLPTELRLSIFEFALTSPTPTVTFRLDPYQLDTYTPALQPPLTRVSRQLRAEILPIYYESNAFILHSEPPKSHDALAWLRCNEAYLPLLRKLTFWIRYVPARGNGGVGAFGVSVVRARKGGEWSVDEEGWNWVTVVRRPGDVEGDVKGILGRMGELLGEGALGEGVGPEGVVGFVERVREGYVRGKMS</sequence>
<keyword evidence="2" id="KW-1185">Reference proteome</keyword>
<evidence type="ECO:0000313" key="2">
    <source>
        <dbReference type="Proteomes" id="UP001305779"/>
    </source>
</evidence>
<dbReference type="InterPro" id="IPR038883">
    <property type="entry name" value="AN11006-like"/>
</dbReference>
<evidence type="ECO:0008006" key="3">
    <source>
        <dbReference type="Google" id="ProtNLM"/>
    </source>
</evidence>
<evidence type="ECO:0000313" key="1">
    <source>
        <dbReference type="EMBL" id="KAK4508578.1"/>
    </source>
</evidence>
<gene>
    <name evidence="1" type="ORF">PRZ48_002317</name>
</gene>
<dbReference type="PANTHER" id="PTHR42085:SF2">
    <property type="entry name" value="F-BOX DOMAIN-CONTAINING PROTEIN"/>
    <property type="match status" value="1"/>
</dbReference>
<dbReference type="EMBL" id="JAXOVC010000001">
    <property type="protein sequence ID" value="KAK4508578.1"/>
    <property type="molecule type" value="Genomic_DNA"/>
</dbReference>
<dbReference type="PANTHER" id="PTHR42085">
    <property type="entry name" value="F-BOX DOMAIN-CONTAINING PROTEIN"/>
    <property type="match status" value="1"/>
</dbReference>
<reference evidence="1 2" key="1">
    <citation type="journal article" date="2023" name="G3 (Bethesda)">
        <title>A chromosome-level genome assembly of Zasmidium syzygii isolated from banana leaves.</title>
        <authorList>
            <person name="van Westerhoven A.C."/>
            <person name="Mehrabi R."/>
            <person name="Talebi R."/>
            <person name="Steentjes M.B.F."/>
            <person name="Corcolon B."/>
            <person name="Chong P.A."/>
            <person name="Kema G.H.J."/>
            <person name="Seidl M.F."/>
        </authorList>
    </citation>
    <scope>NUCLEOTIDE SEQUENCE [LARGE SCALE GENOMIC DNA]</scope>
    <source>
        <strain evidence="1 2">P124</strain>
    </source>
</reference>
<accession>A0ABR0F550</accession>
<organism evidence="1 2">
    <name type="scientific">Zasmidium cellare</name>
    <name type="common">Wine cellar mold</name>
    <name type="synonym">Racodium cellare</name>
    <dbReference type="NCBI Taxonomy" id="395010"/>
    <lineage>
        <taxon>Eukaryota</taxon>
        <taxon>Fungi</taxon>
        <taxon>Dikarya</taxon>
        <taxon>Ascomycota</taxon>
        <taxon>Pezizomycotina</taxon>
        <taxon>Dothideomycetes</taxon>
        <taxon>Dothideomycetidae</taxon>
        <taxon>Mycosphaerellales</taxon>
        <taxon>Mycosphaerellaceae</taxon>
        <taxon>Zasmidium</taxon>
    </lineage>
</organism>